<dbReference type="SUPFAM" id="SSF46785">
    <property type="entry name" value="Winged helix' DNA-binding domain"/>
    <property type="match status" value="1"/>
</dbReference>
<dbReference type="PRINTS" id="PR00598">
    <property type="entry name" value="HTHMARR"/>
</dbReference>
<evidence type="ECO:0000313" key="3">
    <source>
        <dbReference type="EMBL" id="MEV0974865.1"/>
    </source>
</evidence>
<sequence length="177" mass="19816">MDGPSSPLAPSGRADAGVGTPWLDADEQRAWRAYVRMQGLLAARLNRELQLESGLSLADYDVLVQLTDTPEARLRPFELQHELQWEQSRLSHHLARMRRRGLVEREECSEDGRGAFVVLTEKGRHAITAAAPGHVGVVRRFFFDGLTREEVAMLERLTTRILDRLSDADAETQGDVG</sequence>
<dbReference type="SMART" id="SM00347">
    <property type="entry name" value="HTH_MARR"/>
    <property type="match status" value="1"/>
</dbReference>
<evidence type="ECO:0000313" key="4">
    <source>
        <dbReference type="Proteomes" id="UP001551675"/>
    </source>
</evidence>
<proteinExistence type="predicted"/>
<dbReference type="Gene3D" id="1.10.10.10">
    <property type="entry name" value="Winged helix-like DNA-binding domain superfamily/Winged helix DNA-binding domain"/>
    <property type="match status" value="1"/>
</dbReference>
<dbReference type="InterPro" id="IPR036388">
    <property type="entry name" value="WH-like_DNA-bd_sf"/>
</dbReference>
<evidence type="ECO:0000259" key="2">
    <source>
        <dbReference type="PROSITE" id="PS50995"/>
    </source>
</evidence>
<dbReference type="EMBL" id="JBFALK010000036">
    <property type="protein sequence ID" value="MEV0974865.1"/>
    <property type="molecule type" value="Genomic_DNA"/>
</dbReference>
<keyword evidence="4" id="KW-1185">Reference proteome</keyword>
<feature type="domain" description="HTH marR-type" evidence="2">
    <location>
        <begin position="27"/>
        <end position="163"/>
    </location>
</feature>
<dbReference type="Proteomes" id="UP001551675">
    <property type="component" value="Unassembled WGS sequence"/>
</dbReference>
<feature type="region of interest" description="Disordered" evidence="1">
    <location>
        <begin position="1"/>
        <end position="20"/>
    </location>
</feature>
<reference evidence="3 4" key="1">
    <citation type="submission" date="2024-06" db="EMBL/GenBank/DDBJ databases">
        <title>The Natural Products Discovery Center: Release of the First 8490 Sequenced Strains for Exploring Actinobacteria Biosynthetic Diversity.</title>
        <authorList>
            <person name="Kalkreuter E."/>
            <person name="Kautsar S.A."/>
            <person name="Yang D."/>
            <person name="Bader C.D."/>
            <person name="Teijaro C.N."/>
            <person name="Fluegel L."/>
            <person name="Davis C.M."/>
            <person name="Simpson J.R."/>
            <person name="Lauterbach L."/>
            <person name="Steele A.D."/>
            <person name="Gui C."/>
            <person name="Meng S."/>
            <person name="Li G."/>
            <person name="Viehrig K."/>
            <person name="Ye F."/>
            <person name="Su P."/>
            <person name="Kiefer A.F."/>
            <person name="Nichols A."/>
            <person name="Cepeda A.J."/>
            <person name="Yan W."/>
            <person name="Fan B."/>
            <person name="Jiang Y."/>
            <person name="Adhikari A."/>
            <person name="Zheng C.-J."/>
            <person name="Schuster L."/>
            <person name="Cowan T.M."/>
            <person name="Smanski M.J."/>
            <person name="Chevrette M.G."/>
            <person name="De Carvalho L.P.S."/>
            <person name="Shen B."/>
        </authorList>
    </citation>
    <scope>NUCLEOTIDE SEQUENCE [LARGE SCALE GENOMIC DNA]</scope>
    <source>
        <strain evidence="3 4">NPDC050100</strain>
    </source>
</reference>
<dbReference type="InterPro" id="IPR039422">
    <property type="entry name" value="MarR/SlyA-like"/>
</dbReference>
<comment type="caution">
    <text evidence="3">The sequence shown here is derived from an EMBL/GenBank/DDBJ whole genome shotgun (WGS) entry which is preliminary data.</text>
</comment>
<protein>
    <submittedName>
        <fullName evidence="3">MarR family winged helix-turn-helix transcriptional regulator</fullName>
    </submittedName>
</protein>
<dbReference type="PANTHER" id="PTHR33164">
    <property type="entry name" value="TRANSCRIPTIONAL REGULATOR, MARR FAMILY"/>
    <property type="match status" value="1"/>
</dbReference>
<dbReference type="PROSITE" id="PS50995">
    <property type="entry name" value="HTH_MARR_2"/>
    <property type="match status" value="1"/>
</dbReference>
<gene>
    <name evidence="3" type="ORF">AB0I59_40285</name>
</gene>
<name>A0ABV3GTA5_MICGL</name>
<organism evidence="3 4">
    <name type="scientific">Microtetraspora glauca</name>
    <dbReference type="NCBI Taxonomy" id="1996"/>
    <lineage>
        <taxon>Bacteria</taxon>
        <taxon>Bacillati</taxon>
        <taxon>Actinomycetota</taxon>
        <taxon>Actinomycetes</taxon>
        <taxon>Streptosporangiales</taxon>
        <taxon>Streptosporangiaceae</taxon>
        <taxon>Microtetraspora</taxon>
    </lineage>
</organism>
<dbReference type="RefSeq" id="WP_358141939.1">
    <property type="nucleotide sequence ID" value="NZ_JBFALK010000036.1"/>
</dbReference>
<dbReference type="InterPro" id="IPR036390">
    <property type="entry name" value="WH_DNA-bd_sf"/>
</dbReference>
<dbReference type="PANTHER" id="PTHR33164:SF99">
    <property type="entry name" value="MARR FAMILY REGULATORY PROTEIN"/>
    <property type="match status" value="1"/>
</dbReference>
<dbReference type="InterPro" id="IPR000835">
    <property type="entry name" value="HTH_MarR-typ"/>
</dbReference>
<accession>A0ABV3GTA5</accession>
<dbReference type="Pfam" id="PF12802">
    <property type="entry name" value="MarR_2"/>
    <property type="match status" value="1"/>
</dbReference>
<evidence type="ECO:0000256" key="1">
    <source>
        <dbReference type="SAM" id="MobiDB-lite"/>
    </source>
</evidence>